<dbReference type="InterPro" id="IPR036259">
    <property type="entry name" value="MFS_trans_sf"/>
</dbReference>
<keyword evidence="3" id="KW-0812">Transmembrane</keyword>
<dbReference type="Proteomes" id="UP000007304">
    <property type="component" value="Unassembled WGS sequence"/>
</dbReference>
<dbReference type="EMBL" id="JH226130">
    <property type="protein sequence ID" value="EHY51778.1"/>
    <property type="molecule type" value="Genomic_DNA"/>
</dbReference>
<keyword evidence="3" id="KW-1133">Transmembrane helix</keyword>
<dbReference type="InParanoid" id="H6BKX7"/>
<sequence>MTNPEPPPDGGYGWICTVAAAIVNMHSWGFSSAYAVFLAHYLKENTFPGTTSLEYAFVGGLSIGCLFLISPITTIATRKYGIRPTMFAGAVCEAVSLICASFASRIWHILLTQGVLFGFGLGLLFIPTAAVVPQWFTSKRSLASGVAVSGAAIGGAVYSLATGAMIRTIGLAWAFRTLGIIAFVVNTACVIVIRDRHAAIGSTQRAFHIALFKRLEYCLVIGFSVLTMLGYFILIFSLANYANHIGLNSSQASVSSAVFNLGQAVGRPLAGYFSDRAGRINMAASMTFLAGIFPLGLWVPSRCYGVLITFATIEGLFAGTFWATIAPVVAEVVGLQDASSALSLLWLTLVIPSIFSEGIALSIVKDTDSYLGTELFTGFTYIAAAACLWLLRGWKIGQDIVTSAPPMTETSDAPAHDPEVANKRVFPSFSLSDEDKQSRSSAVPYLRRCCMLAKI</sequence>
<dbReference type="VEuPathDB" id="FungiDB:HMPREF1120_00005"/>
<dbReference type="OMA" id="SMPQVHI"/>
<dbReference type="AlphaFoldDB" id="H6BKX7"/>
<feature type="transmembrane region" description="Helical" evidence="3">
    <location>
        <begin position="370"/>
        <end position="391"/>
    </location>
</feature>
<evidence type="ECO:0000313" key="5">
    <source>
        <dbReference type="Proteomes" id="UP000007304"/>
    </source>
</evidence>
<organism evidence="4 5">
    <name type="scientific">Exophiala dermatitidis (strain ATCC 34100 / CBS 525.76 / NIH/UT8656)</name>
    <name type="common">Black yeast</name>
    <name type="synonym">Wangiella dermatitidis</name>
    <dbReference type="NCBI Taxonomy" id="858893"/>
    <lineage>
        <taxon>Eukaryota</taxon>
        <taxon>Fungi</taxon>
        <taxon>Dikarya</taxon>
        <taxon>Ascomycota</taxon>
        <taxon>Pezizomycotina</taxon>
        <taxon>Eurotiomycetes</taxon>
        <taxon>Chaetothyriomycetidae</taxon>
        <taxon>Chaetothyriales</taxon>
        <taxon>Herpotrichiellaceae</taxon>
        <taxon>Exophiala</taxon>
    </lineage>
</organism>
<dbReference type="eggNOG" id="KOG2504">
    <property type="taxonomic scope" value="Eukaryota"/>
</dbReference>
<reference evidence="4" key="1">
    <citation type="submission" date="2011-07" db="EMBL/GenBank/DDBJ databases">
        <title>The Genome Sequence of Exophiala (Wangiella) dermatitidis NIH/UT8656.</title>
        <authorList>
            <consortium name="The Broad Institute Genome Sequencing Platform"/>
            <person name="Cuomo C."/>
            <person name="Wang Z."/>
            <person name="Hunicke-Smith S."/>
            <person name="Szanislo P.J."/>
            <person name="Earl A."/>
            <person name="Young S.K."/>
            <person name="Zeng Q."/>
            <person name="Gargeya S."/>
            <person name="Fitzgerald M."/>
            <person name="Haas B."/>
            <person name="Abouelleil A."/>
            <person name="Alvarado L."/>
            <person name="Arachchi H.M."/>
            <person name="Berlin A."/>
            <person name="Brown A."/>
            <person name="Chapman S.B."/>
            <person name="Chen Z."/>
            <person name="Dunbar C."/>
            <person name="Freedman E."/>
            <person name="Gearin G."/>
            <person name="Gellesch M."/>
            <person name="Goldberg J."/>
            <person name="Griggs A."/>
            <person name="Gujja S."/>
            <person name="Heiman D."/>
            <person name="Howarth C."/>
            <person name="Larson L."/>
            <person name="Lui A."/>
            <person name="MacDonald P.J.P."/>
            <person name="Montmayeur A."/>
            <person name="Murphy C."/>
            <person name="Neiman D."/>
            <person name="Pearson M."/>
            <person name="Priest M."/>
            <person name="Roberts A."/>
            <person name="Saif S."/>
            <person name="Shea T."/>
            <person name="Shenoy N."/>
            <person name="Sisk P."/>
            <person name="Stolte C."/>
            <person name="Sykes S."/>
            <person name="Wortman J."/>
            <person name="Nusbaum C."/>
            <person name="Birren B."/>
        </authorList>
    </citation>
    <scope>NUCLEOTIDE SEQUENCE</scope>
    <source>
        <strain evidence="4">NIH/UT8656</strain>
    </source>
</reference>
<dbReference type="PANTHER" id="PTHR11360">
    <property type="entry name" value="MONOCARBOXYLATE TRANSPORTER"/>
    <property type="match status" value="1"/>
</dbReference>
<feature type="transmembrane region" description="Helical" evidence="3">
    <location>
        <begin position="282"/>
        <end position="300"/>
    </location>
</feature>
<dbReference type="GO" id="GO:0022857">
    <property type="term" value="F:transmembrane transporter activity"/>
    <property type="evidence" value="ECO:0007669"/>
    <property type="project" value="InterPro"/>
</dbReference>
<comment type="subcellular location">
    <subcellularLocation>
        <location evidence="1">Membrane</location>
        <topology evidence="1">Multi-pass membrane protein</topology>
    </subcellularLocation>
</comment>
<dbReference type="Gene3D" id="1.20.1250.20">
    <property type="entry name" value="MFS general substrate transporter like domains"/>
    <property type="match status" value="2"/>
</dbReference>
<feature type="transmembrane region" description="Helical" evidence="3">
    <location>
        <begin position="142"/>
        <end position="161"/>
    </location>
</feature>
<comment type="similarity">
    <text evidence="2">Belongs to the major facilitator superfamily. Monocarboxylate porter (TC 2.A.1.13) family.</text>
</comment>
<keyword evidence="3" id="KW-0472">Membrane</keyword>
<name>H6BKX7_EXODN</name>
<dbReference type="FunCoup" id="H6BKX7">
    <property type="interactions" value="134"/>
</dbReference>
<feature type="transmembrane region" description="Helical" evidence="3">
    <location>
        <begin position="215"/>
        <end position="239"/>
    </location>
</feature>
<dbReference type="PANTHER" id="PTHR11360:SF315">
    <property type="entry name" value="TRANSPORTER MCH2-RELATED"/>
    <property type="match status" value="1"/>
</dbReference>
<feature type="transmembrane region" description="Helical" evidence="3">
    <location>
        <begin position="173"/>
        <end position="194"/>
    </location>
</feature>
<evidence type="ECO:0000313" key="4">
    <source>
        <dbReference type="EMBL" id="EHY51778.1"/>
    </source>
</evidence>
<feature type="transmembrane region" description="Helical" evidence="3">
    <location>
        <begin position="55"/>
        <end position="75"/>
    </location>
</feature>
<dbReference type="InterPro" id="IPR011701">
    <property type="entry name" value="MFS"/>
</dbReference>
<feature type="transmembrane region" description="Helical" evidence="3">
    <location>
        <begin position="342"/>
        <end position="364"/>
    </location>
</feature>
<dbReference type="GO" id="GO:0016020">
    <property type="term" value="C:membrane"/>
    <property type="evidence" value="ECO:0007669"/>
    <property type="project" value="UniProtKB-SubCell"/>
</dbReference>
<accession>H6BKX7</accession>
<evidence type="ECO:0000256" key="3">
    <source>
        <dbReference type="SAM" id="Phobius"/>
    </source>
</evidence>
<feature type="transmembrane region" description="Helical" evidence="3">
    <location>
        <begin position="306"/>
        <end position="330"/>
    </location>
</feature>
<gene>
    <name evidence="4" type="ORF">HMPREF1120_00005</name>
</gene>
<feature type="transmembrane region" description="Helical" evidence="3">
    <location>
        <begin position="12"/>
        <end position="35"/>
    </location>
</feature>
<evidence type="ECO:0000256" key="1">
    <source>
        <dbReference type="ARBA" id="ARBA00004141"/>
    </source>
</evidence>
<dbReference type="SUPFAM" id="SSF103473">
    <property type="entry name" value="MFS general substrate transporter"/>
    <property type="match status" value="1"/>
</dbReference>
<protein>
    <submittedName>
        <fullName evidence="4">MFS transporter, MCP family, solute carrier family 16 (Monocarboxylic acid transporters), member 10</fullName>
    </submittedName>
</protein>
<dbReference type="HOGENOM" id="CLU_001265_1_2_1"/>
<feature type="transmembrane region" description="Helical" evidence="3">
    <location>
        <begin position="116"/>
        <end position="135"/>
    </location>
</feature>
<dbReference type="InterPro" id="IPR050327">
    <property type="entry name" value="Proton-linked_MCT"/>
</dbReference>
<dbReference type="GeneID" id="20304644"/>
<keyword evidence="5" id="KW-1185">Reference proteome</keyword>
<evidence type="ECO:0000256" key="2">
    <source>
        <dbReference type="ARBA" id="ARBA00006727"/>
    </source>
</evidence>
<proteinExistence type="inferred from homology"/>
<dbReference type="RefSeq" id="XP_009152239.1">
    <property type="nucleotide sequence ID" value="XM_009153991.1"/>
</dbReference>
<dbReference type="Pfam" id="PF07690">
    <property type="entry name" value="MFS_1"/>
    <property type="match status" value="2"/>
</dbReference>